<organism evidence="8 9">
    <name type="scientific">Buddleja alternifolia</name>
    <dbReference type="NCBI Taxonomy" id="168488"/>
    <lineage>
        <taxon>Eukaryota</taxon>
        <taxon>Viridiplantae</taxon>
        <taxon>Streptophyta</taxon>
        <taxon>Embryophyta</taxon>
        <taxon>Tracheophyta</taxon>
        <taxon>Spermatophyta</taxon>
        <taxon>Magnoliopsida</taxon>
        <taxon>eudicotyledons</taxon>
        <taxon>Gunneridae</taxon>
        <taxon>Pentapetalae</taxon>
        <taxon>asterids</taxon>
        <taxon>lamiids</taxon>
        <taxon>Lamiales</taxon>
        <taxon>Scrophulariaceae</taxon>
        <taxon>Buddlejeae</taxon>
        <taxon>Buddleja</taxon>
    </lineage>
</organism>
<keyword evidence="9" id="KW-1185">Reference proteome</keyword>
<evidence type="ECO:0000313" key="9">
    <source>
        <dbReference type="Proteomes" id="UP000826271"/>
    </source>
</evidence>
<dbReference type="InterPro" id="IPR006904">
    <property type="entry name" value="DUF716"/>
</dbReference>
<dbReference type="EMBL" id="WHWC01000012">
    <property type="protein sequence ID" value="KAG8373203.1"/>
    <property type="molecule type" value="Genomic_DNA"/>
</dbReference>
<comment type="caution">
    <text evidence="8">The sequence shown here is derived from an EMBL/GenBank/DDBJ whole genome shotgun (WGS) entry which is preliminary data.</text>
</comment>
<evidence type="ECO:0000256" key="5">
    <source>
        <dbReference type="ARBA" id="ARBA00023136"/>
    </source>
</evidence>
<feature type="transmembrane region" description="Helical" evidence="6">
    <location>
        <begin position="176"/>
        <end position="198"/>
    </location>
</feature>
<sequence>MASSAASSLATHVTASLILLPLGIRRLLCCTSLYLADPSLYTSKIWYFSQPNSKNTDLYTLLIVLPLASFSHIFIFLASLSGSTNPTYTFSFLQHSFVIFLFWALLLLIILKESFHLYSFPDNFVFIFAAIAFLIEFYMSGRGFVGLGGALYGILGGLSIACAACCIILSVRPSAFFAEFLLSSGLVLKGTWVLQVGLSLYTDAFGLKGCAKISGLASPKGELDVKCELEDDRSRGVALLNLLFVWHIIVVFMANFMLFGLSNRNRNKRSGGEASGPLLAQIGGSGDISMHPLTEFELE</sequence>
<proteinExistence type="inferred from homology"/>
<keyword evidence="7" id="KW-0732">Signal</keyword>
<feature type="transmembrane region" description="Helical" evidence="6">
    <location>
        <begin position="92"/>
        <end position="111"/>
    </location>
</feature>
<feature type="signal peptide" evidence="7">
    <location>
        <begin position="1"/>
        <end position="29"/>
    </location>
</feature>
<name>A0AAV6WSP2_9LAMI</name>
<feature type="transmembrane region" description="Helical" evidence="6">
    <location>
        <begin position="57"/>
        <end position="80"/>
    </location>
</feature>
<dbReference type="AlphaFoldDB" id="A0AAV6WSP2"/>
<dbReference type="Pfam" id="PF04819">
    <property type="entry name" value="DUF716"/>
    <property type="match status" value="1"/>
</dbReference>
<evidence type="ECO:0000313" key="8">
    <source>
        <dbReference type="EMBL" id="KAG8373203.1"/>
    </source>
</evidence>
<comment type="similarity">
    <text evidence="2">Belongs to the TMEM45 family.</text>
</comment>
<gene>
    <name evidence="8" type="ORF">BUALT_Bualt12G0146600</name>
</gene>
<reference evidence="8" key="1">
    <citation type="submission" date="2019-10" db="EMBL/GenBank/DDBJ databases">
        <authorList>
            <person name="Zhang R."/>
            <person name="Pan Y."/>
            <person name="Wang J."/>
            <person name="Ma R."/>
            <person name="Yu S."/>
        </authorList>
    </citation>
    <scope>NUCLEOTIDE SEQUENCE</scope>
    <source>
        <strain evidence="8">LA-IB0</strain>
        <tissue evidence="8">Leaf</tissue>
    </source>
</reference>
<evidence type="ECO:0000256" key="2">
    <source>
        <dbReference type="ARBA" id="ARBA00006948"/>
    </source>
</evidence>
<evidence type="ECO:0000256" key="3">
    <source>
        <dbReference type="ARBA" id="ARBA00022692"/>
    </source>
</evidence>
<keyword evidence="3 6" id="KW-0812">Transmembrane</keyword>
<dbReference type="Proteomes" id="UP000826271">
    <property type="component" value="Unassembled WGS sequence"/>
</dbReference>
<keyword evidence="4 6" id="KW-1133">Transmembrane helix</keyword>
<accession>A0AAV6WSP2</accession>
<dbReference type="PANTHER" id="PTHR47830">
    <property type="entry name" value="OS11G0534100 PROTEIN"/>
    <property type="match status" value="1"/>
</dbReference>
<feature type="transmembrane region" description="Helical" evidence="6">
    <location>
        <begin position="123"/>
        <end position="141"/>
    </location>
</feature>
<feature type="transmembrane region" description="Helical" evidence="6">
    <location>
        <begin position="238"/>
        <end position="261"/>
    </location>
</feature>
<evidence type="ECO:0000256" key="6">
    <source>
        <dbReference type="SAM" id="Phobius"/>
    </source>
</evidence>
<dbReference type="GO" id="GO:0016020">
    <property type="term" value="C:membrane"/>
    <property type="evidence" value="ECO:0007669"/>
    <property type="project" value="UniProtKB-SubCell"/>
</dbReference>
<comment type="subcellular location">
    <subcellularLocation>
        <location evidence="1">Membrane</location>
        <topology evidence="1">Multi-pass membrane protein</topology>
    </subcellularLocation>
</comment>
<dbReference type="PANTHER" id="PTHR47830:SF2">
    <property type="entry name" value="PROTEIN, PUTATIVE-RELATED"/>
    <property type="match status" value="1"/>
</dbReference>
<evidence type="ECO:0000256" key="7">
    <source>
        <dbReference type="SAM" id="SignalP"/>
    </source>
</evidence>
<evidence type="ECO:0000256" key="1">
    <source>
        <dbReference type="ARBA" id="ARBA00004141"/>
    </source>
</evidence>
<feature type="transmembrane region" description="Helical" evidence="6">
    <location>
        <begin position="147"/>
        <end position="169"/>
    </location>
</feature>
<evidence type="ECO:0000256" key="4">
    <source>
        <dbReference type="ARBA" id="ARBA00022989"/>
    </source>
</evidence>
<feature type="chain" id="PRO_5043451077" evidence="7">
    <location>
        <begin position="30"/>
        <end position="299"/>
    </location>
</feature>
<keyword evidence="5 6" id="KW-0472">Membrane</keyword>
<protein>
    <submittedName>
        <fullName evidence="8">Uncharacterized protein</fullName>
    </submittedName>
</protein>